<accession>A0A392TKX0</accession>
<protein>
    <submittedName>
        <fullName evidence="1">NBS resistance protein</fullName>
    </submittedName>
</protein>
<feature type="non-terminal residue" evidence="1">
    <location>
        <position position="38"/>
    </location>
</feature>
<comment type="caution">
    <text evidence="1">The sequence shown here is derived from an EMBL/GenBank/DDBJ whole genome shotgun (WGS) entry which is preliminary data.</text>
</comment>
<evidence type="ECO:0000313" key="1">
    <source>
        <dbReference type="EMBL" id="MCI61254.1"/>
    </source>
</evidence>
<sequence>MSQLPQPCVKGDSICVKITQQEYDHGVDGCKNHLHGRL</sequence>
<reference evidence="1 2" key="1">
    <citation type="journal article" date="2018" name="Front. Plant Sci.">
        <title>Red Clover (Trifolium pratense) and Zigzag Clover (T. medium) - A Picture of Genomic Similarities and Differences.</title>
        <authorList>
            <person name="Dluhosova J."/>
            <person name="Istvanek J."/>
            <person name="Nedelnik J."/>
            <person name="Repkova J."/>
        </authorList>
    </citation>
    <scope>NUCLEOTIDE SEQUENCE [LARGE SCALE GENOMIC DNA]</scope>
    <source>
        <strain evidence="2">cv. 10/8</strain>
        <tissue evidence="1">Leaf</tissue>
    </source>
</reference>
<dbReference type="Proteomes" id="UP000265520">
    <property type="component" value="Unassembled WGS sequence"/>
</dbReference>
<dbReference type="EMBL" id="LXQA010596241">
    <property type="protein sequence ID" value="MCI61254.1"/>
    <property type="molecule type" value="Genomic_DNA"/>
</dbReference>
<keyword evidence="2" id="KW-1185">Reference proteome</keyword>
<dbReference type="AlphaFoldDB" id="A0A392TKX0"/>
<organism evidence="1 2">
    <name type="scientific">Trifolium medium</name>
    <dbReference type="NCBI Taxonomy" id="97028"/>
    <lineage>
        <taxon>Eukaryota</taxon>
        <taxon>Viridiplantae</taxon>
        <taxon>Streptophyta</taxon>
        <taxon>Embryophyta</taxon>
        <taxon>Tracheophyta</taxon>
        <taxon>Spermatophyta</taxon>
        <taxon>Magnoliopsida</taxon>
        <taxon>eudicotyledons</taxon>
        <taxon>Gunneridae</taxon>
        <taxon>Pentapetalae</taxon>
        <taxon>rosids</taxon>
        <taxon>fabids</taxon>
        <taxon>Fabales</taxon>
        <taxon>Fabaceae</taxon>
        <taxon>Papilionoideae</taxon>
        <taxon>50 kb inversion clade</taxon>
        <taxon>NPAAA clade</taxon>
        <taxon>Hologalegina</taxon>
        <taxon>IRL clade</taxon>
        <taxon>Trifolieae</taxon>
        <taxon>Trifolium</taxon>
    </lineage>
</organism>
<proteinExistence type="predicted"/>
<evidence type="ECO:0000313" key="2">
    <source>
        <dbReference type="Proteomes" id="UP000265520"/>
    </source>
</evidence>
<name>A0A392TKX0_9FABA</name>